<evidence type="ECO:0000256" key="1">
    <source>
        <dbReference type="ARBA" id="ARBA00010062"/>
    </source>
</evidence>
<dbReference type="PANTHER" id="PTHR30483:SF37">
    <property type="entry name" value="ABC TRANSPORTER SUBSTRATE-BINDING PROTEIN"/>
    <property type="match status" value="1"/>
</dbReference>
<sequence>MSVQRPSVRKAGLAVAALSVAISTAFAPAAHAAENGKFRIGIVTFLSGSAAGPFGVPAANAAKMTIEALNAGKLPAPYNKKGINGMEIETVIIDENGGATKQVEEFRNLVQRQKVDAVIGYISSGDCLAIAPVAEELKMPTVFFDCGTSRLFETVKSPKYSFRAGLDAVVDNVALARYITETRPNIKTVASIQQNYSFGQDSWNDFILTMKALKPEIKVVSEQWPKVMQGQYGAEISALSVAKADLIHSSFWGGDMEAFMLQGSARGLFDKSPVALTCGDTGVEDFKDKIPNGMIIGARGPYGQFAPKNALNDWFRPNFTTQFKELPSYPAYKMTQAILAVKAAAEKTAKANAMPTSDNVIQGLKGLTFEAPSGTVKMSAAGGHQAVQGVSYGEYLYDKKAKKGTITNVKTYAAECLMPPDGTTAADWIKAGMPGAKCK</sequence>
<name>A0A4R3HWT7_PAULE</name>
<protein>
    <submittedName>
        <fullName evidence="5">Amino acid/amide ABC transporter substrate-binding protein (HAAT family)</fullName>
    </submittedName>
</protein>
<dbReference type="InterPro" id="IPR028081">
    <property type="entry name" value="Leu-bd"/>
</dbReference>
<accession>A0A4R3HWT7</accession>
<comment type="caution">
    <text evidence="5">The sequence shown here is derived from an EMBL/GenBank/DDBJ whole genome shotgun (WGS) entry which is preliminary data.</text>
</comment>
<evidence type="ECO:0000259" key="4">
    <source>
        <dbReference type="Pfam" id="PF13458"/>
    </source>
</evidence>
<dbReference type="OrthoDB" id="8522748at2"/>
<evidence type="ECO:0000313" key="5">
    <source>
        <dbReference type="EMBL" id="TCS37063.1"/>
    </source>
</evidence>
<proteinExistence type="inferred from homology"/>
<dbReference type="Proteomes" id="UP000295382">
    <property type="component" value="Unassembled WGS sequence"/>
</dbReference>
<keyword evidence="6" id="KW-1185">Reference proteome</keyword>
<comment type="similarity">
    <text evidence="1">Belongs to the leucine-binding protein family.</text>
</comment>
<feature type="domain" description="Leucine-binding protein" evidence="4">
    <location>
        <begin position="38"/>
        <end position="390"/>
    </location>
</feature>
<dbReference type="Pfam" id="PF13458">
    <property type="entry name" value="Peripla_BP_6"/>
    <property type="match status" value="1"/>
</dbReference>
<organism evidence="5 6">
    <name type="scientific">Paucimonas lemoignei</name>
    <name type="common">Pseudomonas lemoignei</name>
    <dbReference type="NCBI Taxonomy" id="29443"/>
    <lineage>
        <taxon>Bacteria</taxon>
        <taxon>Pseudomonadati</taxon>
        <taxon>Pseudomonadota</taxon>
        <taxon>Betaproteobacteria</taxon>
        <taxon>Burkholderiales</taxon>
        <taxon>Burkholderiaceae</taxon>
        <taxon>Paucimonas</taxon>
    </lineage>
</organism>
<evidence type="ECO:0000256" key="3">
    <source>
        <dbReference type="SAM" id="SignalP"/>
    </source>
</evidence>
<gene>
    <name evidence="5" type="ORF">EDC30_105286</name>
</gene>
<keyword evidence="2 3" id="KW-0732">Signal</keyword>
<dbReference type="CDD" id="cd06330">
    <property type="entry name" value="PBP1_As_SBP-like"/>
    <property type="match status" value="1"/>
</dbReference>
<evidence type="ECO:0000313" key="6">
    <source>
        <dbReference type="Proteomes" id="UP000295382"/>
    </source>
</evidence>
<dbReference type="EMBL" id="SLZQ01000005">
    <property type="protein sequence ID" value="TCS37063.1"/>
    <property type="molecule type" value="Genomic_DNA"/>
</dbReference>
<dbReference type="PANTHER" id="PTHR30483">
    <property type="entry name" value="LEUCINE-SPECIFIC-BINDING PROTEIN"/>
    <property type="match status" value="1"/>
</dbReference>
<dbReference type="SUPFAM" id="SSF53822">
    <property type="entry name" value="Periplasmic binding protein-like I"/>
    <property type="match status" value="1"/>
</dbReference>
<dbReference type="AlphaFoldDB" id="A0A4R3HWT7"/>
<dbReference type="RefSeq" id="WP_132258770.1">
    <property type="nucleotide sequence ID" value="NZ_SLZQ01000005.1"/>
</dbReference>
<dbReference type="Gene3D" id="3.40.50.2300">
    <property type="match status" value="2"/>
</dbReference>
<feature type="chain" id="PRO_5020404592" evidence="3">
    <location>
        <begin position="33"/>
        <end position="439"/>
    </location>
</feature>
<reference evidence="5 6" key="1">
    <citation type="submission" date="2019-03" db="EMBL/GenBank/DDBJ databases">
        <title>Genomic Encyclopedia of Type Strains, Phase IV (KMG-IV): sequencing the most valuable type-strain genomes for metagenomic binning, comparative biology and taxonomic classification.</title>
        <authorList>
            <person name="Goeker M."/>
        </authorList>
    </citation>
    <scope>NUCLEOTIDE SEQUENCE [LARGE SCALE GENOMIC DNA]</scope>
    <source>
        <strain evidence="5 6">DSM 7445</strain>
    </source>
</reference>
<dbReference type="InterPro" id="IPR051010">
    <property type="entry name" value="BCAA_transport"/>
</dbReference>
<feature type="signal peptide" evidence="3">
    <location>
        <begin position="1"/>
        <end position="32"/>
    </location>
</feature>
<evidence type="ECO:0000256" key="2">
    <source>
        <dbReference type="ARBA" id="ARBA00022729"/>
    </source>
</evidence>
<dbReference type="InterPro" id="IPR028082">
    <property type="entry name" value="Peripla_BP_I"/>
</dbReference>